<proteinExistence type="predicted"/>
<evidence type="ECO:0000256" key="9">
    <source>
        <dbReference type="ARBA" id="ARBA00023136"/>
    </source>
</evidence>
<dbReference type="Gene3D" id="1.10.287.70">
    <property type="match status" value="1"/>
</dbReference>
<dbReference type="Proteomes" id="UP000007485">
    <property type="component" value="Chromosome"/>
</dbReference>
<feature type="transmembrane region" description="Helical" evidence="12">
    <location>
        <begin position="21"/>
        <end position="43"/>
    </location>
</feature>
<organism evidence="15 16">
    <name type="scientific">Vulcanisaeta moutnovskia (strain 768-28)</name>
    <dbReference type="NCBI Taxonomy" id="985053"/>
    <lineage>
        <taxon>Archaea</taxon>
        <taxon>Thermoproteota</taxon>
        <taxon>Thermoprotei</taxon>
        <taxon>Thermoproteales</taxon>
        <taxon>Thermoproteaceae</taxon>
        <taxon>Vulcanisaeta</taxon>
    </lineage>
</organism>
<dbReference type="GeneID" id="10289491"/>
<evidence type="ECO:0000256" key="7">
    <source>
        <dbReference type="ARBA" id="ARBA00022989"/>
    </source>
</evidence>
<dbReference type="PRINTS" id="PR01333">
    <property type="entry name" value="2POREKCHANEL"/>
</dbReference>
<evidence type="ECO:0000256" key="12">
    <source>
        <dbReference type="SAM" id="Phobius"/>
    </source>
</evidence>
<keyword evidence="8" id="KW-0406">Ion transport</keyword>
<evidence type="ECO:0000313" key="16">
    <source>
        <dbReference type="Proteomes" id="UP000007485"/>
    </source>
</evidence>
<dbReference type="STRING" id="985053.VMUT_1839"/>
<evidence type="ECO:0000259" key="13">
    <source>
        <dbReference type="PROSITE" id="PS51201"/>
    </source>
</evidence>
<dbReference type="Pfam" id="PF07885">
    <property type="entry name" value="Ion_trans_2"/>
    <property type="match status" value="1"/>
</dbReference>
<dbReference type="SUPFAM" id="SSF51735">
    <property type="entry name" value="NAD(P)-binding Rossmann-fold domains"/>
    <property type="match status" value="1"/>
</dbReference>
<dbReference type="OrthoDB" id="43518at2157"/>
<dbReference type="PRINTS" id="PR00169">
    <property type="entry name" value="KCHANNEL"/>
</dbReference>
<evidence type="ECO:0000256" key="11">
    <source>
        <dbReference type="ARBA" id="ARBA00034430"/>
    </source>
</evidence>
<keyword evidence="7 12" id="KW-1133">Transmembrane helix</keyword>
<dbReference type="PROSITE" id="PS51202">
    <property type="entry name" value="RCK_C"/>
    <property type="match status" value="1"/>
</dbReference>
<dbReference type="KEGG" id="vmo:VMUT_1839"/>
<feature type="domain" description="RCK C-terminal" evidence="14">
    <location>
        <begin position="271"/>
        <end position="339"/>
    </location>
</feature>
<dbReference type="SUPFAM" id="SSF116726">
    <property type="entry name" value="TrkA C-terminal domain-like"/>
    <property type="match status" value="1"/>
</dbReference>
<feature type="domain" description="RCK N-terminal" evidence="13">
    <location>
        <begin position="123"/>
        <end position="251"/>
    </location>
</feature>
<keyword evidence="4 12" id="KW-0812">Transmembrane</keyword>
<feature type="transmembrane region" description="Helical" evidence="12">
    <location>
        <begin position="86"/>
        <end position="106"/>
    </location>
</feature>
<dbReference type="Gene3D" id="3.40.50.720">
    <property type="entry name" value="NAD(P)-binding Rossmann-like Domain"/>
    <property type="match status" value="1"/>
</dbReference>
<keyword evidence="10" id="KW-0407">Ion channel</keyword>
<evidence type="ECO:0000256" key="8">
    <source>
        <dbReference type="ARBA" id="ARBA00023065"/>
    </source>
</evidence>
<dbReference type="AlphaFoldDB" id="F0QVD8"/>
<dbReference type="Pfam" id="PF22614">
    <property type="entry name" value="Slo-like_RCK"/>
    <property type="match status" value="1"/>
</dbReference>
<evidence type="ECO:0000256" key="10">
    <source>
        <dbReference type="ARBA" id="ARBA00023303"/>
    </source>
</evidence>
<comment type="subcellular location">
    <subcellularLocation>
        <location evidence="1">Cell membrane</location>
        <topology evidence="1">Multi-pass membrane protein</topology>
    </subcellularLocation>
</comment>
<evidence type="ECO:0000256" key="1">
    <source>
        <dbReference type="ARBA" id="ARBA00004651"/>
    </source>
</evidence>
<dbReference type="InterPro" id="IPR047871">
    <property type="entry name" value="K_chnl_Slo-like"/>
</dbReference>
<gene>
    <name evidence="15" type="ordered locus">VMUT_1839</name>
</gene>
<dbReference type="RefSeq" id="WP_013605202.1">
    <property type="nucleotide sequence ID" value="NC_015151.1"/>
</dbReference>
<evidence type="ECO:0000256" key="6">
    <source>
        <dbReference type="ARBA" id="ARBA00022958"/>
    </source>
</evidence>
<reference evidence="15 16" key="1">
    <citation type="journal article" date="2011" name="J. Bacteriol.">
        <title>Complete genome sequence of 'Vulcanisaeta moutnovskia' strain 768-28, a novel member of the hyperthermophilic crenarchaeal genus vulcanisaeta.</title>
        <authorList>
            <person name="Gumerov V.M."/>
            <person name="Mardanov A.V."/>
            <person name="Beletsky A.V."/>
            <person name="Prokofeva M.I."/>
            <person name="Bonch-Osmolovskaya E.A."/>
            <person name="Ravin N.V."/>
            <person name="Skryabin K.G."/>
        </authorList>
    </citation>
    <scope>NUCLEOTIDE SEQUENCE [LARGE SCALE GENOMIC DNA]</scope>
    <source>
        <strain evidence="15 16">768-28</strain>
    </source>
</reference>
<dbReference type="GO" id="GO:0005886">
    <property type="term" value="C:plasma membrane"/>
    <property type="evidence" value="ECO:0007669"/>
    <property type="project" value="UniProtKB-SubCell"/>
</dbReference>
<evidence type="ECO:0000256" key="5">
    <source>
        <dbReference type="ARBA" id="ARBA00022826"/>
    </source>
</evidence>
<keyword evidence="5" id="KW-0631">Potassium channel</keyword>
<dbReference type="GO" id="GO:0005267">
    <property type="term" value="F:potassium channel activity"/>
    <property type="evidence" value="ECO:0007669"/>
    <property type="project" value="UniProtKB-KW"/>
</dbReference>
<dbReference type="PANTHER" id="PTHR10027">
    <property type="entry name" value="CALCIUM-ACTIVATED POTASSIUM CHANNEL ALPHA CHAIN"/>
    <property type="match status" value="1"/>
</dbReference>
<keyword evidence="6" id="KW-0630">Potassium</keyword>
<comment type="catalytic activity">
    <reaction evidence="11">
        <text>K(+)(in) = K(+)(out)</text>
        <dbReference type="Rhea" id="RHEA:29463"/>
        <dbReference type="ChEBI" id="CHEBI:29103"/>
    </reaction>
</comment>
<dbReference type="InterPro" id="IPR003148">
    <property type="entry name" value="RCK_N"/>
</dbReference>
<keyword evidence="2" id="KW-0813">Transport</keyword>
<dbReference type="InterPro" id="IPR003280">
    <property type="entry name" value="2pore_dom_K_chnl"/>
</dbReference>
<dbReference type="PANTHER" id="PTHR10027:SF10">
    <property type="entry name" value="SLOWPOKE 2, ISOFORM D"/>
    <property type="match status" value="1"/>
</dbReference>
<keyword evidence="16" id="KW-1185">Reference proteome</keyword>
<evidence type="ECO:0000256" key="2">
    <source>
        <dbReference type="ARBA" id="ARBA00022448"/>
    </source>
</evidence>
<evidence type="ECO:0000256" key="3">
    <source>
        <dbReference type="ARBA" id="ARBA00022538"/>
    </source>
</evidence>
<dbReference type="eggNOG" id="arCOG01958">
    <property type="taxonomic scope" value="Archaea"/>
</dbReference>
<sequence length="339" mass="37340">MVIPITALRILKRLRRIARSVIFYSLILFLAILFIGALIMYLIEYGKNPGFNNYFNAVWFVMETITTVGYGDIVPNTFLGKVVDMVIMPVGIAVISLLTASIATELTNVAIMRSMGQHTTSKGKHIIVIGDVDRALRVINVIIDLMNRKGEVVDILYLNNGDKPSSLPADVEFIHGDPFNTNDLLRAGVDKASTVVILPFNDPDTKTADAKVILLIMSVRKLNTDAYVIAEVLNEVNRDYALRAGANSVISLGSFTTIMIANEVFDRGLSSVLMNIINKGNLGLIKADEYVGSRFIDVMQMIKSKLNYLVIGVVRGNEVILNPSNDFVIQSSDSLLIIK</sequence>
<dbReference type="HOGENOM" id="CLU_050982_1_2_2"/>
<dbReference type="InterPro" id="IPR036291">
    <property type="entry name" value="NAD(P)-bd_dom_sf"/>
</dbReference>
<dbReference type="InterPro" id="IPR013099">
    <property type="entry name" value="K_chnl_dom"/>
</dbReference>
<evidence type="ECO:0000259" key="14">
    <source>
        <dbReference type="PROSITE" id="PS51202"/>
    </source>
</evidence>
<dbReference type="EMBL" id="CP002529">
    <property type="protein sequence ID" value="ADY02040.1"/>
    <property type="molecule type" value="Genomic_DNA"/>
</dbReference>
<dbReference type="InterPro" id="IPR006037">
    <property type="entry name" value="RCK_C"/>
</dbReference>
<keyword evidence="9 12" id="KW-0472">Membrane</keyword>
<accession>F0QVD8</accession>
<dbReference type="Gene3D" id="3.30.70.1450">
    <property type="entry name" value="Regulator of K+ conductance, C-terminal domain"/>
    <property type="match status" value="1"/>
</dbReference>
<keyword evidence="3" id="KW-0633">Potassium transport</keyword>
<name>F0QVD8_VULM7</name>
<evidence type="ECO:0000313" key="15">
    <source>
        <dbReference type="EMBL" id="ADY02040.1"/>
    </source>
</evidence>
<protein>
    <submittedName>
        <fullName evidence="15">Ion transport 2 domain protein</fullName>
    </submittedName>
</protein>
<dbReference type="InterPro" id="IPR036721">
    <property type="entry name" value="RCK_C_sf"/>
</dbReference>
<dbReference type="SUPFAM" id="SSF81324">
    <property type="entry name" value="Voltage-gated potassium channels"/>
    <property type="match status" value="1"/>
</dbReference>
<dbReference type="PROSITE" id="PS51201">
    <property type="entry name" value="RCK_N"/>
    <property type="match status" value="1"/>
</dbReference>
<evidence type="ECO:0000256" key="4">
    <source>
        <dbReference type="ARBA" id="ARBA00022692"/>
    </source>
</evidence>